<dbReference type="Proteomes" id="UP000094112">
    <property type="component" value="Unassembled WGS sequence"/>
</dbReference>
<dbReference type="InterPro" id="IPR029052">
    <property type="entry name" value="Metallo-depent_PP-like"/>
</dbReference>
<keyword evidence="1" id="KW-0378">Hydrolase</keyword>
<dbReference type="RefSeq" id="XP_019041087.1">
    <property type="nucleotide sequence ID" value="XM_019186657.1"/>
</dbReference>
<accession>A0A1E3P992</accession>
<evidence type="ECO:0000256" key="1">
    <source>
        <dbReference type="ARBA" id="ARBA00022801"/>
    </source>
</evidence>
<evidence type="ECO:0000256" key="3">
    <source>
        <dbReference type="SAM" id="SignalP"/>
    </source>
</evidence>
<dbReference type="Gene3D" id="3.60.21.10">
    <property type="match status" value="1"/>
</dbReference>
<dbReference type="Pfam" id="PF00149">
    <property type="entry name" value="Metallophos"/>
    <property type="match status" value="1"/>
</dbReference>
<dbReference type="AlphaFoldDB" id="A0A1E3P992"/>
<keyword evidence="2" id="KW-0325">Glycoprotein</keyword>
<evidence type="ECO:0000256" key="2">
    <source>
        <dbReference type="ARBA" id="ARBA00023180"/>
    </source>
</evidence>
<dbReference type="PANTHER" id="PTHR10340:SF27">
    <property type="entry name" value="ACL091CP"/>
    <property type="match status" value="1"/>
</dbReference>
<reference evidence="5 6" key="1">
    <citation type="journal article" date="2016" name="Proc. Natl. Acad. Sci. U.S.A.">
        <title>Comparative genomics of biotechnologically important yeasts.</title>
        <authorList>
            <person name="Riley R."/>
            <person name="Haridas S."/>
            <person name="Wolfe K.H."/>
            <person name="Lopes M.R."/>
            <person name="Hittinger C.T."/>
            <person name="Goeker M."/>
            <person name="Salamov A.A."/>
            <person name="Wisecaver J.H."/>
            <person name="Long T.M."/>
            <person name="Calvey C.H."/>
            <person name="Aerts A.L."/>
            <person name="Barry K.W."/>
            <person name="Choi C."/>
            <person name="Clum A."/>
            <person name="Coughlan A.Y."/>
            <person name="Deshpande S."/>
            <person name="Douglass A.P."/>
            <person name="Hanson S.J."/>
            <person name="Klenk H.-P."/>
            <person name="LaButti K.M."/>
            <person name="Lapidus A."/>
            <person name="Lindquist E.A."/>
            <person name="Lipzen A.M."/>
            <person name="Meier-Kolthoff J.P."/>
            <person name="Ohm R.A."/>
            <person name="Otillar R.P."/>
            <person name="Pangilinan J.L."/>
            <person name="Peng Y."/>
            <person name="Rokas A."/>
            <person name="Rosa C.A."/>
            <person name="Scheuner C."/>
            <person name="Sibirny A.A."/>
            <person name="Slot J.C."/>
            <person name="Stielow J.B."/>
            <person name="Sun H."/>
            <person name="Kurtzman C.P."/>
            <person name="Blackwell M."/>
            <person name="Grigoriev I.V."/>
            <person name="Jeffries T.W."/>
        </authorList>
    </citation>
    <scope>NUCLEOTIDE SEQUENCE [LARGE SCALE GENOMIC DNA]</scope>
    <source>
        <strain evidence="6">ATCC 58044 / CBS 1984 / NCYC 433 / NRRL Y-366-8</strain>
    </source>
</reference>
<dbReference type="InterPro" id="IPR004843">
    <property type="entry name" value="Calcineurin-like_PHP"/>
</dbReference>
<dbReference type="GeneID" id="30203903"/>
<dbReference type="PANTHER" id="PTHR10340">
    <property type="entry name" value="SPHINGOMYELIN PHOSPHODIESTERASE"/>
    <property type="match status" value="1"/>
</dbReference>
<keyword evidence="6" id="KW-1185">Reference proteome</keyword>
<feature type="chain" id="PRO_5009133737" description="Calcineurin-like phosphoesterase domain-containing protein" evidence="3">
    <location>
        <begin position="19"/>
        <end position="661"/>
    </location>
</feature>
<dbReference type="EMBL" id="KV454208">
    <property type="protein sequence ID" value="ODQ61880.1"/>
    <property type="molecule type" value="Genomic_DNA"/>
</dbReference>
<evidence type="ECO:0000259" key="4">
    <source>
        <dbReference type="Pfam" id="PF00149"/>
    </source>
</evidence>
<feature type="signal peptide" evidence="3">
    <location>
        <begin position="1"/>
        <end position="18"/>
    </location>
</feature>
<dbReference type="InterPro" id="IPR041805">
    <property type="entry name" value="ASMase/PPN1_MPP"/>
</dbReference>
<dbReference type="GO" id="GO:0008081">
    <property type="term" value="F:phosphoric diester hydrolase activity"/>
    <property type="evidence" value="ECO:0007669"/>
    <property type="project" value="TreeGrafter"/>
</dbReference>
<dbReference type="STRING" id="683960.A0A1E3P992"/>
<dbReference type="SUPFAM" id="SSF56300">
    <property type="entry name" value="Metallo-dependent phosphatases"/>
    <property type="match status" value="1"/>
</dbReference>
<dbReference type="OrthoDB" id="282973at2759"/>
<keyword evidence="3" id="KW-0732">Signal</keyword>
<organism evidence="5 6">
    <name type="scientific">Wickerhamomyces anomalus (strain ATCC 58044 / CBS 1984 / NCYC 433 / NRRL Y-366-8)</name>
    <name type="common">Yeast</name>
    <name type="synonym">Hansenula anomala</name>
    <dbReference type="NCBI Taxonomy" id="683960"/>
    <lineage>
        <taxon>Eukaryota</taxon>
        <taxon>Fungi</taxon>
        <taxon>Dikarya</taxon>
        <taxon>Ascomycota</taxon>
        <taxon>Saccharomycotina</taxon>
        <taxon>Saccharomycetes</taxon>
        <taxon>Phaffomycetales</taxon>
        <taxon>Wickerhamomycetaceae</taxon>
        <taxon>Wickerhamomyces</taxon>
    </lineage>
</organism>
<dbReference type="CDD" id="cd00842">
    <property type="entry name" value="MPP_ASMase"/>
    <property type="match status" value="1"/>
</dbReference>
<proteinExistence type="predicted"/>
<feature type="domain" description="Calcineurin-like phosphoesterase" evidence="4">
    <location>
        <begin position="290"/>
        <end position="499"/>
    </location>
</feature>
<name>A0A1E3P992_WICAA</name>
<evidence type="ECO:0000313" key="6">
    <source>
        <dbReference type="Proteomes" id="UP000094112"/>
    </source>
</evidence>
<protein>
    <recommendedName>
        <fullName evidence="4">Calcineurin-like phosphoesterase domain-containing protein</fullName>
    </recommendedName>
</protein>
<sequence length="661" mass="75882">MKLSILGSLAALASIASAVPVISQETQSQLEASLEQQYAYTNYKPKFTHQLNQITLYNGTNSTKCERCLKRLELGKTLALTKPELVAPVFTQWCLDTKFSAAVKCHTTFGRMTTVNDTSGTNFAHLLQLMDPAGYDGQLFCHFQHGKACKMPETPEIDMSSYWPAKEPKHEVAPTPGDETYNVLHVSDFHIQTEYKIGSEANCSQYMCCTDNNFNKNKLPEGFNSTANFTSEEIANLSYYEAWYDEELNLVKGAEIDVFANESIWTPAYTFGHYKCDSPEVLVNNSLKSIAEYQEELGLDFTFSIFTGDLVDHAETEVIDLNKTIKSEELVFRDVKAILKDLPMYAVLGNHDTFPYAQMAQKKSGFGNLFDWNAELMADLWEDYNWINSTQARYAREHYAGFAVTTKDNLKVISLNSNTWYQSNLYSYWNATDVDSYGQFQFLIDELIESEKNDQRVWIIAHIPTNAEALPVPSEVYKQIVTRFSPYTIAGIFYGHTHADQFNVLYKSDDISNKDEGDAIQNTWISQAITPLTENNPSWRYYSVDKKTHSIMNAYNYYSRLNETFTNNSEEPVWDFEYSSRDAYGIDWPETSPLNATYWHRVSEKIHQDNDTRQTYINFMRRLSPYTPVCTESDECDNTYCYVSNFAFEDYQACKKAFKIK</sequence>
<evidence type="ECO:0000313" key="5">
    <source>
        <dbReference type="EMBL" id="ODQ61880.1"/>
    </source>
</evidence>
<gene>
    <name evidence="5" type="ORF">WICANDRAFT_98529</name>
</gene>